<gene>
    <name evidence="3" type="ORF">WB403_17075</name>
    <name evidence="4" type="ORF">WB403_17500</name>
</gene>
<evidence type="ECO:0000313" key="3">
    <source>
        <dbReference type="EMBL" id="MEI5610879.1"/>
    </source>
</evidence>
<dbReference type="InterPro" id="IPR006016">
    <property type="entry name" value="UspA"/>
</dbReference>
<comment type="caution">
    <text evidence="3">The sequence shown here is derived from an EMBL/GenBank/DDBJ whole genome shotgun (WGS) entry which is preliminary data.</text>
</comment>
<name>A0ABU8GCU3_9ACTN</name>
<dbReference type="RefSeq" id="WP_336541391.1">
    <property type="nucleotide sequence ID" value="NZ_JBBAYL010000017.1"/>
</dbReference>
<dbReference type="Pfam" id="PF00582">
    <property type="entry name" value="Usp"/>
    <property type="match status" value="2"/>
</dbReference>
<dbReference type="SUPFAM" id="SSF52402">
    <property type="entry name" value="Adenine nucleotide alpha hydrolases-like"/>
    <property type="match status" value="2"/>
</dbReference>
<evidence type="ECO:0000256" key="1">
    <source>
        <dbReference type="ARBA" id="ARBA00008791"/>
    </source>
</evidence>
<proteinExistence type="inferred from homology"/>
<dbReference type="Proteomes" id="UP001365781">
    <property type="component" value="Unassembled WGS sequence"/>
</dbReference>
<dbReference type="Gene3D" id="3.40.50.620">
    <property type="entry name" value="HUPs"/>
    <property type="match status" value="2"/>
</dbReference>
<dbReference type="EMBL" id="JBBAYM010000010">
    <property type="protein sequence ID" value="MEI5610879.1"/>
    <property type="molecule type" value="Genomic_DNA"/>
</dbReference>
<feature type="domain" description="UspA" evidence="2">
    <location>
        <begin position="1"/>
        <end position="137"/>
    </location>
</feature>
<feature type="domain" description="UspA" evidence="2">
    <location>
        <begin position="158"/>
        <end position="296"/>
    </location>
</feature>
<dbReference type="PANTHER" id="PTHR46268">
    <property type="entry name" value="STRESS RESPONSE PROTEIN NHAX"/>
    <property type="match status" value="1"/>
</dbReference>
<reference evidence="3 5" key="1">
    <citation type="submission" date="2024-03" db="EMBL/GenBank/DDBJ databases">
        <title>First Report of Pectobacterium brasiliscabiei causing potato scab in china.</title>
        <authorList>
            <person name="Handique U."/>
        </authorList>
    </citation>
    <scope>NUCLEOTIDE SEQUENCE [LARGE SCALE GENOMIC DNA]</scope>
    <source>
        <strain evidence="3 5">ZRIMU1503</strain>
    </source>
</reference>
<keyword evidence="5" id="KW-1185">Reference proteome</keyword>
<evidence type="ECO:0000259" key="2">
    <source>
        <dbReference type="Pfam" id="PF00582"/>
    </source>
</evidence>
<dbReference type="EMBL" id="JBBAYM010000010">
    <property type="protein sequence ID" value="MEI5610961.1"/>
    <property type="molecule type" value="Genomic_DNA"/>
</dbReference>
<protein>
    <submittedName>
        <fullName evidence="3">Universal stress protein</fullName>
    </submittedName>
</protein>
<dbReference type="PANTHER" id="PTHR46268:SF6">
    <property type="entry name" value="UNIVERSAL STRESS PROTEIN UP12"/>
    <property type="match status" value="1"/>
</dbReference>
<evidence type="ECO:0000313" key="5">
    <source>
        <dbReference type="Proteomes" id="UP001365781"/>
    </source>
</evidence>
<dbReference type="InterPro" id="IPR014729">
    <property type="entry name" value="Rossmann-like_a/b/a_fold"/>
</dbReference>
<organism evidence="3 5">
    <name type="scientific">Streptomyces brasiliscabiei</name>
    <dbReference type="NCBI Taxonomy" id="2736302"/>
    <lineage>
        <taxon>Bacteria</taxon>
        <taxon>Bacillati</taxon>
        <taxon>Actinomycetota</taxon>
        <taxon>Actinomycetes</taxon>
        <taxon>Kitasatosporales</taxon>
        <taxon>Streptomycetaceae</taxon>
        <taxon>Streptomyces</taxon>
    </lineage>
</organism>
<sequence>MTGPVVVGLDGSPAGITAAWWAAHEATARHLPVVLLHSWTSQPLNVPTLPQEARSKERYGREILNRTEAELLHRFGDLALTTELVSAPAAQELVDRSKDASLLVLGSRGHGSLASFVLGSISLRVLGLAHGPAVTVRAGDPVVEDGWGHPAPADRDEVVVGVREPGPAADPVLEFAFIEAASGGTPLRVLRVLPEAGPVPRPHPRHIAAHRGSEAEATEQTRLAAAVAPWRRKFPGVPVTQQVVTGHPSQVLLTAAAHGRLLVVGRRRHPSHLTWRLGPVAHAALHHVPTPVAVVPHD</sequence>
<evidence type="ECO:0000313" key="4">
    <source>
        <dbReference type="EMBL" id="MEI5610961.1"/>
    </source>
</evidence>
<dbReference type="PRINTS" id="PR01438">
    <property type="entry name" value="UNVRSLSTRESS"/>
</dbReference>
<accession>A0ABU8GCU3</accession>
<dbReference type="InterPro" id="IPR006015">
    <property type="entry name" value="Universal_stress_UspA"/>
</dbReference>
<comment type="similarity">
    <text evidence="1">Belongs to the universal stress protein A family.</text>
</comment>